<evidence type="ECO:0000256" key="4">
    <source>
        <dbReference type="ARBA" id="ARBA00022833"/>
    </source>
</evidence>
<dbReference type="CDD" id="cd00167">
    <property type="entry name" value="SANT"/>
    <property type="match status" value="1"/>
</dbReference>
<keyword evidence="5" id="KW-0805">Transcription regulation</keyword>
<feature type="region of interest" description="Disordered" evidence="10">
    <location>
        <begin position="557"/>
        <end position="577"/>
    </location>
</feature>
<keyword evidence="2" id="KW-0479">Metal-binding</keyword>
<dbReference type="GO" id="GO:0006508">
    <property type="term" value="P:proteolysis"/>
    <property type="evidence" value="ECO:0007669"/>
    <property type="project" value="UniProtKB-KW"/>
</dbReference>
<keyword evidence="9" id="KW-0539">Nucleus</keyword>
<sequence length="830" mass="84616">MSRAFPEPEENKEQVSSSALESAQMERMQSSYEADQQSRSAGSGTILPSSEGASRLSALLSRPQKKNRSPSPLTEQTGAVNEAEPSDDAGCGILTTVSTVSSVRTSSTKVANSDIAFEVHTKQNTLLENNSLSETNETPDLAPDYSIIQTSGESAPDHEATPPTREASPATGERAASSGGDLASFPAQNRSEQVPRQSGTFQNMELTAQFSKPMAPMVAAPQPASTRMKAPFEPPRQPQKASAFGPGPLAPAFPSSAQQNDISMPTLAPTLAPSPPSVSGAATTSLPSPNPVLPRAPPQAVPHGFAIGALAAANFAVATAPDSTRGVVVTPTRPSAPAAQPKTSARTVHVAPSSVAFPSSANPPVPVAPAGANVAGMPLAAAPRLNSPHSAGALAAAPALSNSMAVSLAPAPAPMSPPLSTPSTVVLVAPSAAALSFTSALGVPLVPNETTSSQAGAPPSARASPASTSSATSSTGHAGSSQTIGRWTREEHEAFLNGLKVFGREWKKVATRIPTRTSAQIRSHAQKYFARLAREERQHRAAAAAAAVAAQQPVGLAASSSSPGAGMGQTPVATGASPTNLPPSVMHNVERILADPAGVQREVERTLGALRERYRQLQERLDEQQRRHRLQAAAAMQQRPPQPPRGRDPRAGGKMLLALSAVAAGPQQHQPRRPGGDVSLSGRKRQAADVVVEIAAAPAAPAPAASVTAPAAPDASSSAGGSSSSCLEIRNAELIALQVLGGTLPRSGSRDPLNRPSPGVARSEGLSPGRGSPHSGGGIGAAAAEAVGSGGMAGSSSPSSVASINSSSEMKDDSKSDEHRSDPKRQRTSD</sequence>
<dbReference type="NCBIfam" id="TIGR01557">
    <property type="entry name" value="myb_SHAQKYF"/>
    <property type="match status" value="1"/>
</dbReference>
<dbReference type="InterPro" id="IPR009057">
    <property type="entry name" value="Homeodomain-like_sf"/>
</dbReference>
<dbReference type="PROSITE" id="PS51293">
    <property type="entry name" value="SANT"/>
    <property type="match status" value="1"/>
</dbReference>
<dbReference type="SUPFAM" id="SSF46689">
    <property type="entry name" value="Homeodomain-like"/>
    <property type="match status" value="1"/>
</dbReference>
<evidence type="ECO:0000256" key="1">
    <source>
        <dbReference type="ARBA" id="ARBA00022670"/>
    </source>
</evidence>
<evidence type="ECO:0000259" key="11">
    <source>
        <dbReference type="PROSITE" id="PS50090"/>
    </source>
</evidence>
<keyword evidence="8" id="KW-0804">Transcription</keyword>
<feature type="domain" description="HTH myb-type" evidence="13">
    <location>
        <begin position="479"/>
        <end position="533"/>
    </location>
</feature>
<feature type="region of interest" description="Disordered" evidence="10">
    <location>
        <begin position="1"/>
        <end position="92"/>
    </location>
</feature>
<keyword evidence="4" id="KW-0862">Zinc</keyword>
<dbReference type="Gene3D" id="1.10.10.60">
    <property type="entry name" value="Homeodomain-like"/>
    <property type="match status" value="1"/>
</dbReference>
<organism evidence="14">
    <name type="scientific">Odontella aurita</name>
    <dbReference type="NCBI Taxonomy" id="265563"/>
    <lineage>
        <taxon>Eukaryota</taxon>
        <taxon>Sar</taxon>
        <taxon>Stramenopiles</taxon>
        <taxon>Ochrophyta</taxon>
        <taxon>Bacillariophyta</taxon>
        <taxon>Mediophyceae</taxon>
        <taxon>Biddulphiophycidae</taxon>
        <taxon>Eupodiscales</taxon>
        <taxon>Odontellaceae</taxon>
        <taxon>Odontella</taxon>
    </lineage>
</organism>
<feature type="region of interest" description="Disordered" evidence="10">
    <location>
        <begin position="122"/>
        <end position="300"/>
    </location>
</feature>
<keyword evidence="1" id="KW-0645">Protease</keyword>
<reference evidence="14" key="1">
    <citation type="submission" date="2021-01" db="EMBL/GenBank/DDBJ databases">
        <authorList>
            <person name="Corre E."/>
            <person name="Pelletier E."/>
            <person name="Niang G."/>
            <person name="Scheremetjew M."/>
            <person name="Finn R."/>
            <person name="Kale V."/>
            <person name="Holt S."/>
            <person name="Cochrane G."/>
            <person name="Meng A."/>
            <person name="Brown T."/>
            <person name="Cohen L."/>
        </authorList>
    </citation>
    <scope>NUCLEOTIDE SEQUENCE</scope>
    <source>
        <strain evidence="14">Isolate 1302-5</strain>
    </source>
</reference>
<feature type="compositionally biased region" description="Low complexity" evidence="10">
    <location>
        <begin position="794"/>
        <end position="808"/>
    </location>
</feature>
<feature type="region of interest" description="Disordered" evidence="10">
    <location>
        <begin position="325"/>
        <end position="345"/>
    </location>
</feature>
<evidence type="ECO:0000259" key="12">
    <source>
        <dbReference type="PROSITE" id="PS51293"/>
    </source>
</evidence>
<dbReference type="InterPro" id="IPR017884">
    <property type="entry name" value="SANT_dom"/>
</dbReference>
<evidence type="ECO:0000259" key="13">
    <source>
        <dbReference type="PROSITE" id="PS51294"/>
    </source>
</evidence>
<feature type="domain" description="Myb-like" evidence="11">
    <location>
        <begin position="485"/>
        <end position="529"/>
    </location>
</feature>
<evidence type="ECO:0008006" key="15">
    <source>
        <dbReference type="Google" id="ProtNLM"/>
    </source>
</evidence>
<feature type="region of interest" description="Disordered" evidence="10">
    <location>
        <begin position="449"/>
        <end position="487"/>
    </location>
</feature>
<keyword evidence="3" id="KW-0378">Hydrolase</keyword>
<feature type="compositionally biased region" description="Basic and acidic residues" evidence="10">
    <location>
        <begin position="809"/>
        <end position="830"/>
    </location>
</feature>
<feature type="compositionally biased region" description="Polar residues" evidence="10">
    <location>
        <begin position="122"/>
        <end position="138"/>
    </location>
</feature>
<evidence type="ECO:0000313" key="14">
    <source>
        <dbReference type="EMBL" id="CAE2216092.1"/>
    </source>
</evidence>
<feature type="region of interest" description="Disordered" evidence="10">
    <location>
        <begin position="622"/>
        <end position="684"/>
    </location>
</feature>
<feature type="domain" description="SANT" evidence="12">
    <location>
        <begin position="482"/>
        <end position="533"/>
    </location>
</feature>
<evidence type="ECO:0000256" key="9">
    <source>
        <dbReference type="ARBA" id="ARBA00023242"/>
    </source>
</evidence>
<evidence type="ECO:0000256" key="5">
    <source>
        <dbReference type="ARBA" id="ARBA00023015"/>
    </source>
</evidence>
<feature type="region of interest" description="Disordered" evidence="10">
    <location>
        <begin position="743"/>
        <end position="830"/>
    </location>
</feature>
<dbReference type="AlphaFoldDB" id="A0A7S4I1T7"/>
<dbReference type="InterPro" id="IPR001005">
    <property type="entry name" value="SANT/Myb"/>
</dbReference>
<protein>
    <recommendedName>
        <fullName evidence="15">HTH myb-type domain-containing protein</fullName>
    </recommendedName>
</protein>
<feature type="compositionally biased region" description="Low complexity" evidence="10">
    <location>
        <begin position="241"/>
        <end position="257"/>
    </location>
</feature>
<name>A0A7S4I1T7_9STRA</name>
<keyword evidence="7" id="KW-0238">DNA-binding</keyword>
<feature type="compositionally biased region" description="Polar residues" evidence="10">
    <location>
        <begin position="186"/>
        <end position="210"/>
    </location>
</feature>
<evidence type="ECO:0000256" key="3">
    <source>
        <dbReference type="ARBA" id="ARBA00022801"/>
    </source>
</evidence>
<dbReference type="InterPro" id="IPR006447">
    <property type="entry name" value="Myb_dom_plants"/>
</dbReference>
<dbReference type="EMBL" id="HBKQ01009669">
    <property type="protein sequence ID" value="CAE2216092.1"/>
    <property type="molecule type" value="Transcribed_RNA"/>
</dbReference>
<dbReference type="GO" id="GO:0046872">
    <property type="term" value="F:metal ion binding"/>
    <property type="evidence" value="ECO:0007669"/>
    <property type="project" value="UniProtKB-KW"/>
</dbReference>
<dbReference type="GO" id="GO:0008237">
    <property type="term" value="F:metallopeptidase activity"/>
    <property type="evidence" value="ECO:0007669"/>
    <property type="project" value="UniProtKB-KW"/>
</dbReference>
<feature type="region of interest" description="Disordered" evidence="10">
    <location>
        <begin position="699"/>
        <end position="724"/>
    </location>
</feature>
<dbReference type="InterPro" id="IPR017930">
    <property type="entry name" value="Myb_dom"/>
</dbReference>
<accession>A0A7S4I1T7</accession>
<feature type="compositionally biased region" description="Low complexity" evidence="10">
    <location>
        <begin position="452"/>
        <end position="481"/>
    </location>
</feature>
<feature type="compositionally biased region" description="Pro residues" evidence="10">
    <location>
        <begin position="288"/>
        <end position="300"/>
    </location>
</feature>
<evidence type="ECO:0000256" key="10">
    <source>
        <dbReference type="SAM" id="MobiDB-lite"/>
    </source>
</evidence>
<dbReference type="PROSITE" id="PS50090">
    <property type="entry name" value="MYB_LIKE"/>
    <property type="match status" value="1"/>
</dbReference>
<evidence type="ECO:0000256" key="6">
    <source>
        <dbReference type="ARBA" id="ARBA00023049"/>
    </source>
</evidence>
<evidence type="ECO:0000256" key="8">
    <source>
        <dbReference type="ARBA" id="ARBA00023163"/>
    </source>
</evidence>
<dbReference type="PANTHER" id="PTHR12802">
    <property type="entry name" value="SWI/SNF COMPLEX-RELATED"/>
    <property type="match status" value="1"/>
</dbReference>
<dbReference type="PROSITE" id="PS51294">
    <property type="entry name" value="HTH_MYB"/>
    <property type="match status" value="1"/>
</dbReference>
<feature type="compositionally biased region" description="Polar residues" evidence="10">
    <location>
        <begin position="69"/>
        <end position="79"/>
    </location>
</feature>
<gene>
    <name evidence="14" type="ORF">OAUR00152_LOCUS6501</name>
</gene>
<feature type="compositionally biased region" description="Low complexity" evidence="10">
    <location>
        <begin position="213"/>
        <end position="224"/>
    </location>
</feature>
<dbReference type="GO" id="GO:0003677">
    <property type="term" value="F:DNA binding"/>
    <property type="evidence" value="ECO:0007669"/>
    <property type="project" value="UniProtKB-KW"/>
</dbReference>
<dbReference type="FunFam" id="1.10.10.60:FF:000151">
    <property type="entry name" value="histone H2A deubiquitinase MYSM1 isoform X2"/>
    <property type="match status" value="1"/>
</dbReference>
<feature type="compositionally biased region" description="Polar residues" evidence="10">
    <location>
        <begin position="14"/>
        <end position="52"/>
    </location>
</feature>
<keyword evidence="6" id="KW-0482">Metalloprotease</keyword>
<evidence type="ECO:0000256" key="7">
    <source>
        <dbReference type="ARBA" id="ARBA00023125"/>
    </source>
</evidence>
<dbReference type="SMART" id="SM00717">
    <property type="entry name" value="SANT"/>
    <property type="match status" value="1"/>
</dbReference>
<proteinExistence type="predicted"/>
<dbReference type="Pfam" id="PF00249">
    <property type="entry name" value="Myb_DNA-binding"/>
    <property type="match status" value="1"/>
</dbReference>
<evidence type="ECO:0000256" key="2">
    <source>
        <dbReference type="ARBA" id="ARBA00022723"/>
    </source>
</evidence>